<reference evidence="3" key="1">
    <citation type="submission" date="2017-06" db="EMBL/GenBank/DDBJ databases">
        <authorList>
            <person name="Cremers G."/>
        </authorList>
    </citation>
    <scope>NUCLEOTIDE SEQUENCE [LARGE SCALE GENOMIC DNA]</scope>
</reference>
<name>A0A284VK67_9EURY</name>
<proteinExistence type="predicted"/>
<gene>
    <name evidence="2" type="ORF">MNV_1270004</name>
</gene>
<dbReference type="Proteomes" id="UP000218615">
    <property type="component" value="Unassembled WGS sequence"/>
</dbReference>
<evidence type="ECO:0000256" key="1">
    <source>
        <dbReference type="SAM" id="Phobius"/>
    </source>
</evidence>
<sequence length="403" mass="45476">MTEHSIFYYPYASFKGEQGLLLKAAALYFDKLYILDPEKACWAGIGQNPLSDDLKLLEQENVLERIAPEDVLHKYEKIIAESVRADMKDPEFLKLCEQSGRARRWTLALAKVPKEIRDDAEFNPLDKSMQRIMGDVARELSPGLGRYMEGYAEVYDEYRETDRGLTEYRYADYPLPLGEAIMINHALIGGLLYTGATPITDEPFHNKALALKIQRAQRIPEIREILDEKAKQSELKTNRLAMTALTDLELGILPSEITMADILEYREENEGELKETRKKLGLLAGRIKEKLWTEEFSDQLEYETIPDIQENLSQAKETQDKWLKNRRVRLAVKAIGLTSVAASIGISLAISATPFLPVTVAVGALGLFGNVAIPGAEIALDWKEDKQEAMGNGLHYLLKITGR</sequence>
<feature type="transmembrane region" description="Helical" evidence="1">
    <location>
        <begin position="330"/>
        <end position="352"/>
    </location>
</feature>
<evidence type="ECO:0000313" key="2">
    <source>
        <dbReference type="EMBL" id="SNQ59674.1"/>
    </source>
</evidence>
<dbReference type="EMBL" id="FZMP01000032">
    <property type="protein sequence ID" value="SNQ59674.1"/>
    <property type="molecule type" value="Genomic_DNA"/>
</dbReference>
<protein>
    <submittedName>
        <fullName evidence="2">Uncharacterized protein</fullName>
    </submittedName>
</protein>
<dbReference type="RefSeq" id="WP_096204008.1">
    <property type="nucleotide sequence ID" value="NZ_FZMP01000032.1"/>
</dbReference>
<organism evidence="2 3">
    <name type="scientific">Candidatus Methanoperedens nitratireducens</name>
    <dbReference type="NCBI Taxonomy" id="1392998"/>
    <lineage>
        <taxon>Archaea</taxon>
        <taxon>Methanobacteriati</taxon>
        <taxon>Methanobacteriota</taxon>
        <taxon>Stenosarchaea group</taxon>
        <taxon>Methanomicrobia</taxon>
        <taxon>Methanosarcinales</taxon>
        <taxon>ANME-2 cluster</taxon>
        <taxon>Candidatus Methanoperedentaceae</taxon>
        <taxon>Candidatus Methanoperedens</taxon>
    </lineage>
</organism>
<feature type="transmembrane region" description="Helical" evidence="1">
    <location>
        <begin position="358"/>
        <end position="380"/>
    </location>
</feature>
<keyword evidence="1" id="KW-0812">Transmembrane</keyword>
<evidence type="ECO:0000313" key="3">
    <source>
        <dbReference type="Proteomes" id="UP000218615"/>
    </source>
</evidence>
<keyword evidence="1" id="KW-1133">Transmembrane helix</keyword>
<accession>A0A284VK67</accession>
<dbReference type="AlphaFoldDB" id="A0A284VK67"/>
<keyword evidence="3" id="KW-1185">Reference proteome</keyword>
<keyword evidence="1" id="KW-0472">Membrane</keyword>